<dbReference type="FunFam" id="3.40.50.10140:FF:000007">
    <property type="entry name" value="Disease resistance protein (TIR-NBS-LRR class)"/>
    <property type="match status" value="1"/>
</dbReference>
<dbReference type="PROSITE" id="PS50104">
    <property type="entry name" value="TIR"/>
    <property type="match status" value="1"/>
</dbReference>
<dbReference type="Proteomes" id="UP001177003">
    <property type="component" value="Chromosome 1"/>
</dbReference>
<reference evidence="4" key="1">
    <citation type="submission" date="2023-04" db="EMBL/GenBank/DDBJ databases">
        <authorList>
            <person name="Vijverberg K."/>
            <person name="Xiong W."/>
            <person name="Schranz E."/>
        </authorList>
    </citation>
    <scope>NUCLEOTIDE SEQUENCE</scope>
</reference>
<dbReference type="AlphaFoldDB" id="A0AA35V2E0"/>
<feature type="domain" description="TIR" evidence="3">
    <location>
        <begin position="20"/>
        <end position="195"/>
    </location>
</feature>
<dbReference type="InterPro" id="IPR000157">
    <property type="entry name" value="TIR_dom"/>
</dbReference>
<sequence length="1057" mass="121316">MVVLHEIYQGSPSSSSTHGHRYDVFLSFRGVDTRHSFTNHLYNALMHANITTFIDDEEIDSGEELKPDLESAIKASRASVIVLSKNYAASTWCLDELVLILEQRKTSDHIVIPIFYHVEPTHVRNQQSSFGDAMDKHRHMMEAETNVNKRSQWDEKMLKWNKALRDVADLKGKDVNGRLEVDFIDEVIKDIFRRLRISSRFPLPQLIGVDSSIEFITSWLKDASSNRTDVLTILASLKISVGDVTKNLKEYFMCKNNSMMTSQNEVHFNLDQLDALLGSKGFHPGSKIVITTKDAWLTKSCELFKTNDTLKHATYKLEGLVEIESQKLFCFHAFMCNYPKAGYEEVLKELVKYCKGHPMALKVLGWKNQLMMHQLLQEMGRFVVREESFYKPWERSRLWGHESFGVLTQNNGTENVLGLTLDMRMLEKEMLHGSLELKTDALSKMDRLMLLQLNYVKITGSYKNFPEELRWLCMHGFPLKSIPLGLRMENLVALDMSYSSIESFGIFSSYPQRLNNKLKQLIGSCSKDKRLLKSLKILNLSFCEQLRSLGGFEHLPKLESLILRGCFGLLEVCESIELCDELVLVDLSYCNKLRKLPRIIGMLKKVKTLLLNGCNLGESRIKMRDMDSRKKLKGDSISLNTKMSSSSILKAIPSDQKFFTIHLPISLVELSLENNNLSTESFPMDFSCLSMLEALYLDNNPIVSMPNCVRTLPRIGFLSMNNCNMLTSVEHIPQILEVLILVTYSPEQPSLRKVVFDREMSPLRILSGYIQCALSSFEFEGIIKIQPMTAVEGRILCSLGWTKVHFLNKQIRVCSDTIFRGSEESEIQMYYEFGIFSTIYGGHEMPNWITDRNPGSSISFTIPSSPSKLRGLNFSYVQMALDVNVKHLPMIKISNITKNLTWIYQHYIETVNVGEECFTFSSHWMFGMDEMACGDKINITLWHKRFFNDNKSVTKECGVSIMYDNGDKDEEEEDALDYYKSWNHIIGGDLTGFLTTTGEYILHTCSFTRNGFELTGYIRQLVDYGSKYKDEYMWFRALSQKKSGILGDTRETYLCRI</sequence>
<name>A0AA35V2E0_LACSI</name>
<accession>A0AA35V2E0</accession>
<dbReference type="PANTHER" id="PTHR11017:SF313">
    <property type="entry name" value="TIR DOMAIN, P-LOOP CONTAINING NUCLEOSIDE TRIPHOSPHATE HYDROLASE"/>
    <property type="match status" value="1"/>
</dbReference>
<dbReference type="GO" id="GO:0043531">
    <property type="term" value="F:ADP binding"/>
    <property type="evidence" value="ECO:0007669"/>
    <property type="project" value="InterPro"/>
</dbReference>
<dbReference type="GO" id="GO:0007165">
    <property type="term" value="P:signal transduction"/>
    <property type="evidence" value="ECO:0007669"/>
    <property type="project" value="InterPro"/>
</dbReference>
<dbReference type="InterPro" id="IPR044974">
    <property type="entry name" value="Disease_R_plants"/>
</dbReference>
<proteinExistence type="predicted"/>
<dbReference type="InterPro" id="IPR042197">
    <property type="entry name" value="Apaf_helical"/>
</dbReference>
<protein>
    <recommendedName>
        <fullName evidence="3">TIR domain-containing protein</fullName>
    </recommendedName>
</protein>
<dbReference type="GO" id="GO:0006952">
    <property type="term" value="P:defense response"/>
    <property type="evidence" value="ECO:0007669"/>
    <property type="project" value="InterPro"/>
</dbReference>
<evidence type="ECO:0000313" key="4">
    <source>
        <dbReference type="EMBL" id="CAI9269576.1"/>
    </source>
</evidence>
<organism evidence="4 5">
    <name type="scientific">Lactuca saligna</name>
    <name type="common">Willowleaf lettuce</name>
    <dbReference type="NCBI Taxonomy" id="75948"/>
    <lineage>
        <taxon>Eukaryota</taxon>
        <taxon>Viridiplantae</taxon>
        <taxon>Streptophyta</taxon>
        <taxon>Embryophyta</taxon>
        <taxon>Tracheophyta</taxon>
        <taxon>Spermatophyta</taxon>
        <taxon>Magnoliopsida</taxon>
        <taxon>eudicotyledons</taxon>
        <taxon>Gunneridae</taxon>
        <taxon>Pentapetalae</taxon>
        <taxon>asterids</taxon>
        <taxon>campanulids</taxon>
        <taxon>Asterales</taxon>
        <taxon>Asteraceae</taxon>
        <taxon>Cichorioideae</taxon>
        <taxon>Cichorieae</taxon>
        <taxon>Lactucinae</taxon>
        <taxon>Lactuca</taxon>
    </lineage>
</organism>
<dbReference type="InterPro" id="IPR027417">
    <property type="entry name" value="P-loop_NTPase"/>
</dbReference>
<evidence type="ECO:0000259" key="3">
    <source>
        <dbReference type="PROSITE" id="PS50104"/>
    </source>
</evidence>
<dbReference type="Gene3D" id="3.80.10.10">
    <property type="entry name" value="Ribonuclease Inhibitor"/>
    <property type="match status" value="2"/>
</dbReference>
<evidence type="ECO:0000256" key="2">
    <source>
        <dbReference type="ARBA" id="ARBA00023027"/>
    </source>
</evidence>
<keyword evidence="1" id="KW-0433">Leucine-rich repeat</keyword>
<keyword evidence="2" id="KW-0520">NAD</keyword>
<dbReference type="Pfam" id="PF01582">
    <property type="entry name" value="TIR"/>
    <property type="match status" value="1"/>
</dbReference>
<dbReference type="EMBL" id="OX465077">
    <property type="protein sequence ID" value="CAI9269576.1"/>
    <property type="molecule type" value="Genomic_DNA"/>
</dbReference>
<dbReference type="Gene3D" id="3.40.50.10140">
    <property type="entry name" value="Toll/interleukin-1 receptor homology (TIR) domain"/>
    <property type="match status" value="1"/>
</dbReference>
<dbReference type="SMART" id="SM00255">
    <property type="entry name" value="TIR"/>
    <property type="match status" value="1"/>
</dbReference>
<dbReference type="InterPro" id="IPR035897">
    <property type="entry name" value="Toll_tir_struct_dom_sf"/>
</dbReference>
<gene>
    <name evidence="4" type="ORF">LSALG_LOCUS9945</name>
</gene>
<dbReference type="PANTHER" id="PTHR11017">
    <property type="entry name" value="LEUCINE-RICH REPEAT-CONTAINING PROTEIN"/>
    <property type="match status" value="1"/>
</dbReference>
<dbReference type="SUPFAM" id="SSF52200">
    <property type="entry name" value="Toll/Interleukin receptor TIR domain"/>
    <property type="match status" value="1"/>
</dbReference>
<evidence type="ECO:0000256" key="1">
    <source>
        <dbReference type="ARBA" id="ARBA00022614"/>
    </source>
</evidence>
<keyword evidence="5" id="KW-1185">Reference proteome</keyword>
<evidence type="ECO:0000313" key="5">
    <source>
        <dbReference type="Proteomes" id="UP001177003"/>
    </source>
</evidence>
<dbReference type="InterPro" id="IPR032675">
    <property type="entry name" value="LRR_dom_sf"/>
</dbReference>
<dbReference type="SUPFAM" id="SSF52058">
    <property type="entry name" value="L domain-like"/>
    <property type="match status" value="1"/>
</dbReference>
<dbReference type="SUPFAM" id="SSF52540">
    <property type="entry name" value="P-loop containing nucleoside triphosphate hydrolases"/>
    <property type="match status" value="1"/>
</dbReference>
<dbReference type="Gene3D" id="1.10.8.430">
    <property type="entry name" value="Helical domain of apoptotic protease-activating factors"/>
    <property type="match status" value="1"/>
</dbReference>